<reference evidence="2" key="1">
    <citation type="submission" date="2014-05" db="EMBL/GenBank/DDBJ databases">
        <title>The transcriptome of the halophilic microalga Tetraselmis sp. GSL018 isolated from the Great Salt Lake, Utah.</title>
        <authorList>
            <person name="Jinkerson R.E."/>
            <person name="D'Adamo S."/>
            <person name="Posewitz M.C."/>
        </authorList>
    </citation>
    <scope>NUCLEOTIDE SEQUENCE</scope>
    <source>
        <strain evidence="2">GSL018</strain>
    </source>
</reference>
<protein>
    <submittedName>
        <fullName evidence="2">Uncharacterized protein</fullName>
    </submittedName>
</protein>
<feature type="non-terminal residue" evidence="2">
    <location>
        <position position="1"/>
    </location>
</feature>
<feature type="region of interest" description="Disordered" evidence="1">
    <location>
        <begin position="1"/>
        <end position="70"/>
    </location>
</feature>
<sequence length="70" mass="6767">HGALLPGESGHATSCARPGVGDRGAEKGAGERGEGRQGTGPSAVSTGRAAALALPKCHSPGLSHSPPFSP</sequence>
<dbReference type="AlphaFoldDB" id="A0A061SMP9"/>
<organism evidence="2">
    <name type="scientific">Tetraselmis sp. GSL018</name>
    <dbReference type="NCBI Taxonomy" id="582737"/>
    <lineage>
        <taxon>Eukaryota</taxon>
        <taxon>Viridiplantae</taxon>
        <taxon>Chlorophyta</taxon>
        <taxon>core chlorophytes</taxon>
        <taxon>Chlorodendrophyceae</taxon>
        <taxon>Chlorodendrales</taxon>
        <taxon>Chlorodendraceae</taxon>
        <taxon>Tetraselmis</taxon>
    </lineage>
</organism>
<evidence type="ECO:0000256" key="1">
    <source>
        <dbReference type="SAM" id="MobiDB-lite"/>
    </source>
</evidence>
<gene>
    <name evidence="2" type="ORF">TSPGSL018_1731</name>
</gene>
<name>A0A061SMP9_9CHLO</name>
<feature type="non-terminal residue" evidence="2">
    <location>
        <position position="70"/>
    </location>
</feature>
<accession>A0A061SMP9</accession>
<feature type="compositionally biased region" description="Basic and acidic residues" evidence="1">
    <location>
        <begin position="23"/>
        <end position="35"/>
    </location>
</feature>
<evidence type="ECO:0000313" key="2">
    <source>
        <dbReference type="EMBL" id="JAC84120.1"/>
    </source>
</evidence>
<proteinExistence type="predicted"/>
<dbReference type="EMBL" id="GBEZ01000792">
    <property type="protein sequence ID" value="JAC84120.1"/>
    <property type="molecule type" value="Transcribed_RNA"/>
</dbReference>